<feature type="domain" description="ABC transmembrane type-1" evidence="9">
    <location>
        <begin position="124"/>
        <end position="306"/>
    </location>
</feature>
<dbReference type="GO" id="GO:0005524">
    <property type="term" value="F:ATP binding"/>
    <property type="evidence" value="ECO:0007669"/>
    <property type="project" value="UniProtKB-KW"/>
</dbReference>
<evidence type="ECO:0000256" key="1">
    <source>
        <dbReference type="ARBA" id="ARBA00004141"/>
    </source>
</evidence>
<keyword evidence="2 7" id="KW-0812">Transmembrane</keyword>
<dbReference type="GO" id="GO:0016020">
    <property type="term" value="C:membrane"/>
    <property type="evidence" value="ECO:0007669"/>
    <property type="project" value="UniProtKB-SubCell"/>
</dbReference>
<feature type="transmembrane region" description="Helical" evidence="7">
    <location>
        <begin position="274"/>
        <end position="291"/>
    </location>
</feature>
<evidence type="ECO:0000256" key="5">
    <source>
        <dbReference type="ARBA" id="ARBA00022989"/>
    </source>
</evidence>
<dbReference type="PANTHER" id="PTHR24221">
    <property type="entry name" value="ATP-BINDING CASSETTE SUB-FAMILY B"/>
    <property type="match status" value="1"/>
</dbReference>
<comment type="subcellular location">
    <subcellularLocation>
        <location evidence="1">Membrane</location>
        <topology evidence="1">Multi-pass membrane protein</topology>
    </subcellularLocation>
</comment>
<dbReference type="InterPro" id="IPR036640">
    <property type="entry name" value="ABC1_TM_sf"/>
</dbReference>
<feature type="transmembrane region" description="Helical" evidence="7">
    <location>
        <begin position="240"/>
        <end position="262"/>
    </location>
</feature>
<keyword evidence="6 7" id="KW-0472">Membrane</keyword>
<evidence type="ECO:0000259" key="9">
    <source>
        <dbReference type="PROSITE" id="PS50929"/>
    </source>
</evidence>
<evidence type="ECO:0000313" key="10">
    <source>
        <dbReference type="EMBL" id="VVU95167.1"/>
    </source>
</evidence>
<dbReference type="SMART" id="SM00382">
    <property type="entry name" value="AAA"/>
    <property type="match status" value="1"/>
</dbReference>
<dbReference type="Gene3D" id="1.20.1560.10">
    <property type="entry name" value="ABC transporter type 1, transmembrane domain"/>
    <property type="match status" value="1"/>
</dbReference>
<sequence length="561" mass="64579">MKYFSVLSLLYEFLKTYPITVGLVVLLNCFHYLRTIIIPKNISKITLATTNSSIDINKLIIVTMVQVVILLIGMSLYEFADVRLHEAIQDFHLSKFFHSLFDNREKSLHKPITPSVYSNIVSYTNGINDLSSSFFLIFPLLVTIAGLLHFIYQHDFKCFIISGIVIGISFGYLIYCGKKIKDYALIYNKKKDELIDMNDDINNNIINVLSFDQRSSEKKNITQKIKEYLHYFRIYNLFKILFLESFSLTSTMLLIFVLFMFYKKMLIGTLSKGVFAESIVIFISFMISTLIKDMNNISRLFYKYGKTKNCLNSINRYYVKDPDILKRTFSVNNDNFIDIQNISYSIEGNQILKNLSLGINNNEFTCIQGKIGSGKSSLINIIFGIRYLDDGHIIINNNDINSTTTETWKKQFHYCSQHPVLFNRSVSDNIFYGDSHNIDKLYDIANKLNIKDLIDKLIKKENFVGSGGYKLSGGERQVISILRIALQPKPIIILDEPTASLDKFHKIIVCKIIEYIKNTHQVCILGVSHDIDLINSADRIITLEHGKIVRDVINNKNIKKL</sequence>
<name>A0A5E8CJB3_9ZZZZ</name>
<feature type="transmembrane region" description="Helical" evidence="7">
    <location>
        <begin position="133"/>
        <end position="151"/>
    </location>
</feature>
<dbReference type="InterPro" id="IPR027417">
    <property type="entry name" value="P-loop_NTPase"/>
</dbReference>
<dbReference type="GO" id="GO:0016887">
    <property type="term" value="F:ATP hydrolysis activity"/>
    <property type="evidence" value="ECO:0007669"/>
    <property type="project" value="InterPro"/>
</dbReference>
<dbReference type="PROSITE" id="PS50929">
    <property type="entry name" value="ABC_TM1F"/>
    <property type="match status" value="1"/>
</dbReference>
<dbReference type="GO" id="GO:0140359">
    <property type="term" value="F:ABC-type transporter activity"/>
    <property type="evidence" value="ECO:0007669"/>
    <property type="project" value="InterPro"/>
</dbReference>
<dbReference type="PANTHER" id="PTHR24221:SF654">
    <property type="entry name" value="ATP-BINDING CASSETTE SUB-FAMILY B MEMBER 6"/>
    <property type="match status" value="1"/>
</dbReference>
<keyword evidence="5 7" id="KW-1133">Transmembrane helix</keyword>
<keyword evidence="4" id="KW-0067">ATP-binding</keyword>
<dbReference type="PROSITE" id="PS50893">
    <property type="entry name" value="ABC_TRANSPORTER_2"/>
    <property type="match status" value="1"/>
</dbReference>
<keyword evidence="3" id="KW-0547">Nucleotide-binding</keyword>
<proteinExistence type="predicted"/>
<feature type="transmembrane region" description="Helical" evidence="7">
    <location>
        <begin position="158"/>
        <end position="175"/>
    </location>
</feature>
<dbReference type="EMBL" id="CABVLZ010000003">
    <property type="protein sequence ID" value="VVU95167.1"/>
    <property type="molecule type" value="Genomic_DNA"/>
</dbReference>
<evidence type="ECO:0000259" key="8">
    <source>
        <dbReference type="PROSITE" id="PS50893"/>
    </source>
</evidence>
<protein>
    <submittedName>
        <fullName evidence="10">ABC transporter</fullName>
    </submittedName>
</protein>
<dbReference type="InterPro" id="IPR003593">
    <property type="entry name" value="AAA+_ATPase"/>
</dbReference>
<dbReference type="PROSITE" id="PS00211">
    <property type="entry name" value="ABC_TRANSPORTER_1"/>
    <property type="match status" value="1"/>
</dbReference>
<dbReference type="InterPro" id="IPR011527">
    <property type="entry name" value="ABC1_TM_dom"/>
</dbReference>
<gene>
    <name evidence="10" type="ORF">CPAV1605_892</name>
</gene>
<evidence type="ECO:0000256" key="7">
    <source>
        <dbReference type="SAM" id="Phobius"/>
    </source>
</evidence>
<dbReference type="InterPro" id="IPR039421">
    <property type="entry name" value="Type_1_exporter"/>
</dbReference>
<dbReference type="Pfam" id="PF00005">
    <property type="entry name" value="ABC_tran"/>
    <property type="match status" value="1"/>
</dbReference>
<dbReference type="InterPro" id="IPR003439">
    <property type="entry name" value="ABC_transporter-like_ATP-bd"/>
</dbReference>
<evidence type="ECO:0000256" key="6">
    <source>
        <dbReference type="ARBA" id="ARBA00023136"/>
    </source>
</evidence>
<evidence type="ECO:0000256" key="2">
    <source>
        <dbReference type="ARBA" id="ARBA00022692"/>
    </source>
</evidence>
<accession>A0A5E8CJB3</accession>
<dbReference type="AlphaFoldDB" id="A0A5E8CJB3"/>
<evidence type="ECO:0000256" key="4">
    <source>
        <dbReference type="ARBA" id="ARBA00022840"/>
    </source>
</evidence>
<dbReference type="SUPFAM" id="SSF90123">
    <property type="entry name" value="ABC transporter transmembrane region"/>
    <property type="match status" value="1"/>
</dbReference>
<reference evidence="10" key="1">
    <citation type="submission" date="2019-09" db="EMBL/GenBank/DDBJ databases">
        <authorList>
            <person name="Needham M D."/>
        </authorList>
    </citation>
    <scope>NUCLEOTIDE SEQUENCE</scope>
</reference>
<feature type="transmembrane region" description="Helical" evidence="7">
    <location>
        <begin position="17"/>
        <end position="38"/>
    </location>
</feature>
<feature type="transmembrane region" description="Helical" evidence="7">
    <location>
        <begin position="59"/>
        <end position="77"/>
    </location>
</feature>
<dbReference type="Gene3D" id="3.40.50.300">
    <property type="entry name" value="P-loop containing nucleotide triphosphate hydrolases"/>
    <property type="match status" value="1"/>
</dbReference>
<evidence type="ECO:0000256" key="3">
    <source>
        <dbReference type="ARBA" id="ARBA00022741"/>
    </source>
</evidence>
<dbReference type="SUPFAM" id="SSF52540">
    <property type="entry name" value="P-loop containing nucleoside triphosphate hydrolases"/>
    <property type="match status" value="1"/>
</dbReference>
<organism evidence="10">
    <name type="scientific">seawater metagenome</name>
    <dbReference type="NCBI Taxonomy" id="1561972"/>
    <lineage>
        <taxon>unclassified sequences</taxon>
        <taxon>metagenomes</taxon>
        <taxon>ecological metagenomes</taxon>
    </lineage>
</organism>
<dbReference type="InterPro" id="IPR017871">
    <property type="entry name" value="ABC_transporter-like_CS"/>
</dbReference>
<feature type="domain" description="ABC transporter" evidence="8">
    <location>
        <begin position="337"/>
        <end position="561"/>
    </location>
</feature>